<keyword evidence="2 8" id="KW-0436">Ligase</keyword>
<dbReference type="SMART" id="SM01211">
    <property type="entry name" value="GATase_5"/>
    <property type="match status" value="1"/>
</dbReference>
<evidence type="ECO:0000256" key="2">
    <source>
        <dbReference type="ARBA" id="ARBA00022598"/>
    </source>
</evidence>
<dbReference type="AlphaFoldDB" id="A0A3B1BAL9"/>
<dbReference type="InterPro" id="IPR029062">
    <property type="entry name" value="Class_I_gatase-like"/>
</dbReference>
<evidence type="ECO:0000256" key="7">
    <source>
        <dbReference type="ARBA" id="ARBA00022962"/>
    </source>
</evidence>
<evidence type="ECO:0000256" key="3">
    <source>
        <dbReference type="ARBA" id="ARBA00022741"/>
    </source>
</evidence>
<keyword evidence="6" id="KW-0067">ATP-binding</keyword>
<keyword evidence="7 8" id="KW-0315">Glutamine amidotransferase</keyword>
<dbReference type="Gene3D" id="3.40.50.880">
    <property type="match status" value="1"/>
</dbReference>
<keyword evidence="5" id="KW-0378">Hydrolase</keyword>
<evidence type="ECO:0000256" key="1">
    <source>
        <dbReference type="ARBA" id="ARBA00022490"/>
    </source>
</evidence>
<dbReference type="GO" id="GO:0006189">
    <property type="term" value="P:'de novo' IMP biosynthetic process"/>
    <property type="evidence" value="ECO:0007669"/>
    <property type="project" value="InterPro"/>
</dbReference>
<dbReference type="InterPro" id="IPR010075">
    <property type="entry name" value="PRibForGlyAmidine_synth_PurQ"/>
</dbReference>
<dbReference type="Pfam" id="PF13507">
    <property type="entry name" value="GATase_5"/>
    <property type="match status" value="1"/>
</dbReference>
<name>A0A3B1BAL9_9ZZZZ</name>
<dbReference type="EC" id="6.3.5.3" evidence="8"/>
<protein>
    <submittedName>
        <fullName evidence="8">Phosphoribosylformylglycinamidine synthase, glutamine amidotransferase subunit</fullName>
        <ecNumber evidence="8">6.3.5.3</ecNumber>
    </submittedName>
</protein>
<evidence type="ECO:0000313" key="8">
    <source>
        <dbReference type="EMBL" id="VAX15249.1"/>
    </source>
</evidence>
<reference evidence="8" key="1">
    <citation type="submission" date="2018-06" db="EMBL/GenBank/DDBJ databases">
        <authorList>
            <person name="Zhirakovskaya E."/>
        </authorList>
    </citation>
    <scope>NUCLEOTIDE SEQUENCE</scope>
</reference>
<evidence type="ECO:0000256" key="4">
    <source>
        <dbReference type="ARBA" id="ARBA00022755"/>
    </source>
</evidence>
<dbReference type="NCBIfam" id="TIGR01737">
    <property type="entry name" value="FGAM_synth_I"/>
    <property type="match status" value="1"/>
</dbReference>
<keyword evidence="3" id="KW-0547">Nucleotide-binding</keyword>
<evidence type="ECO:0000256" key="6">
    <source>
        <dbReference type="ARBA" id="ARBA00022840"/>
    </source>
</evidence>
<dbReference type="GO" id="GO:0016787">
    <property type="term" value="F:hydrolase activity"/>
    <property type="evidence" value="ECO:0007669"/>
    <property type="project" value="UniProtKB-KW"/>
</dbReference>
<keyword evidence="1" id="KW-0963">Cytoplasm</keyword>
<keyword evidence="4" id="KW-0658">Purine biosynthesis</keyword>
<proteinExistence type="inferred from homology"/>
<keyword evidence="8" id="KW-0808">Transferase</keyword>
<organism evidence="8">
    <name type="scientific">hydrothermal vent metagenome</name>
    <dbReference type="NCBI Taxonomy" id="652676"/>
    <lineage>
        <taxon>unclassified sequences</taxon>
        <taxon>metagenomes</taxon>
        <taxon>ecological metagenomes</taxon>
    </lineage>
</organism>
<dbReference type="EMBL" id="UOGC01000004">
    <property type="protein sequence ID" value="VAX15249.1"/>
    <property type="molecule type" value="Genomic_DNA"/>
</dbReference>
<dbReference type="SUPFAM" id="SSF52317">
    <property type="entry name" value="Class I glutamine amidotransferase-like"/>
    <property type="match status" value="1"/>
</dbReference>
<evidence type="ECO:0000256" key="5">
    <source>
        <dbReference type="ARBA" id="ARBA00022801"/>
    </source>
</evidence>
<sequence>MRVAVIVFPGSNCDHDCYHAVKHVLGCETDFVWHKERELSGYDLVIVPGGFSYGDYLRAGSIARFSPVMDAVTAHAKRGGYLLGICNGFQILTEAGLLPGALAQNVSMKFICKNTPLRVETENSYLTGGLKKGDIINVPVAHMDGRYIADDKTLDTLQSDDRVLFRYCDELGAVTDDANPNGSARNIAGILNAEKNVAGMMPHPERVCEESLGGVDGLLLFKAVLNAITSGKPAV</sequence>
<dbReference type="CDD" id="cd01740">
    <property type="entry name" value="GATase1_FGAR_AT"/>
    <property type="match status" value="1"/>
</dbReference>
<dbReference type="GO" id="GO:0005524">
    <property type="term" value="F:ATP binding"/>
    <property type="evidence" value="ECO:0007669"/>
    <property type="project" value="UniProtKB-KW"/>
</dbReference>
<dbReference type="PIRSF" id="PIRSF001586">
    <property type="entry name" value="FGAM_synth_I"/>
    <property type="match status" value="1"/>
</dbReference>
<dbReference type="PROSITE" id="PS51273">
    <property type="entry name" value="GATASE_TYPE_1"/>
    <property type="match status" value="1"/>
</dbReference>
<dbReference type="PANTHER" id="PTHR47552">
    <property type="entry name" value="PHOSPHORIBOSYLFORMYLGLYCINAMIDINE SYNTHASE SUBUNIT PURQ"/>
    <property type="match status" value="1"/>
</dbReference>
<dbReference type="PANTHER" id="PTHR47552:SF1">
    <property type="entry name" value="PHOSPHORIBOSYLFORMYLGLYCINAMIDINE SYNTHASE SUBUNIT PURQ"/>
    <property type="match status" value="1"/>
</dbReference>
<accession>A0A3B1BAL9</accession>
<dbReference type="GO" id="GO:0004642">
    <property type="term" value="F:phosphoribosylformylglycinamidine synthase activity"/>
    <property type="evidence" value="ECO:0007669"/>
    <property type="project" value="UniProtKB-EC"/>
</dbReference>
<dbReference type="NCBIfam" id="NF002957">
    <property type="entry name" value="PRK03619.1"/>
    <property type="match status" value="1"/>
</dbReference>
<gene>
    <name evidence="8" type="ORF">MNBD_NITROSPINAE01-1674</name>
</gene>
<dbReference type="HAMAP" id="MF_00421">
    <property type="entry name" value="PurQ"/>
    <property type="match status" value="1"/>
</dbReference>
<dbReference type="GO" id="GO:0016740">
    <property type="term" value="F:transferase activity"/>
    <property type="evidence" value="ECO:0007669"/>
    <property type="project" value="UniProtKB-KW"/>
</dbReference>